<accession>A0ABT0SE44</accession>
<comment type="caution">
    <text evidence="2">The sequence shown here is derived from an EMBL/GenBank/DDBJ whole genome shotgun (WGS) entry which is preliminary data.</text>
</comment>
<reference evidence="2 3" key="1">
    <citation type="submission" date="2021-08" db="EMBL/GenBank/DDBJ databases">
        <title>Novel members of of the genus Stenotrophomonas from differernt environment.</title>
        <authorList>
            <person name="Deng Y."/>
        </authorList>
    </citation>
    <scope>NUCLEOTIDE SEQUENCE [LARGE SCALE GENOMIC DNA]</scope>
    <source>
        <strain evidence="2 3">CPCC 101365</strain>
    </source>
</reference>
<feature type="compositionally biased region" description="Basic and acidic residues" evidence="1">
    <location>
        <begin position="38"/>
        <end position="48"/>
    </location>
</feature>
<feature type="region of interest" description="Disordered" evidence="1">
    <location>
        <begin position="23"/>
        <end position="64"/>
    </location>
</feature>
<sequence length="64" mass="7118">MSFRPFPATDQHGESRVIIAFIPEPDSLQDGEPAAPRYELDDGRRLQRDAGGFSTLDGELTLRT</sequence>
<name>A0ABT0SE44_9GAMM</name>
<evidence type="ECO:0000313" key="2">
    <source>
        <dbReference type="EMBL" id="MCL7713589.1"/>
    </source>
</evidence>
<keyword evidence="3" id="KW-1185">Reference proteome</keyword>
<organism evidence="2 3">
    <name type="scientific">Stenotrophomonas mori</name>
    <dbReference type="NCBI Taxonomy" id="2871096"/>
    <lineage>
        <taxon>Bacteria</taxon>
        <taxon>Pseudomonadati</taxon>
        <taxon>Pseudomonadota</taxon>
        <taxon>Gammaproteobacteria</taxon>
        <taxon>Lysobacterales</taxon>
        <taxon>Lysobacteraceae</taxon>
        <taxon>Stenotrophomonas</taxon>
    </lineage>
</organism>
<proteinExistence type="predicted"/>
<dbReference type="EMBL" id="JAIKTS010000001">
    <property type="protein sequence ID" value="MCL7713589.1"/>
    <property type="molecule type" value="Genomic_DNA"/>
</dbReference>
<dbReference type="Proteomes" id="UP001431235">
    <property type="component" value="Unassembled WGS sequence"/>
</dbReference>
<protein>
    <submittedName>
        <fullName evidence="2">Uncharacterized protein</fullName>
    </submittedName>
</protein>
<dbReference type="RefSeq" id="WP_250061749.1">
    <property type="nucleotide sequence ID" value="NZ_JAIKTS010000001.1"/>
</dbReference>
<evidence type="ECO:0000256" key="1">
    <source>
        <dbReference type="SAM" id="MobiDB-lite"/>
    </source>
</evidence>
<gene>
    <name evidence="2" type="ORF">K5L01_02805</name>
</gene>
<evidence type="ECO:0000313" key="3">
    <source>
        <dbReference type="Proteomes" id="UP001431235"/>
    </source>
</evidence>